<dbReference type="PANTHER" id="PTHR44329:SF214">
    <property type="entry name" value="PROTEIN KINASE DOMAIN-CONTAINING PROTEIN"/>
    <property type="match status" value="1"/>
</dbReference>
<feature type="domain" description="Protein kinase" evidence="6">
    <location>
        <begin position="250"/>
        <end position="513"/>
    </location>
</feature>
<feature type="region of interest" description="Disordered" evidence="5">
    <location>
        <begin position="203"/>
        <end position="237"/>
    </location>
</feature>
<evidence type="ECO:0000256" key="5">
    <source>
        <dbReference type="SAM" id="MobiDB-lite"/>
    </source>
</evidence>
<evidence type="ECO:0000313" key="7">
    <source>
        <dbReference type="EMBL" id="CAE7082570.1"/>
    </source>
</evidence>
<gene>
    <name evidence="7" type="ORF">RDB_LOCUS24891</name>
</gene>
<dbReference type="CDD" id="cd21037">
    <property type="entry name" value="MLKL_NTD"/>
    <property type="match status" value="1"/>
</dbReference>
<keyword evidence="1" id="KW-0723">Serine/threonine-protein kinase</keyword>
<organism evidence="7 8">
    <name type="scientific">Rhizoctonia solani</name>
    <dbReference type="NCBI Taxonomy" id="456999"/>
    <lineage>
        <taxon>Eukaryota</taxon>
        <taxon>Fungi</taxon>
        <taxon>Dikarya</taxon>
        <taxon>Basidiomycota</taxon>
        <taxon>Agaricomycotina</taxon>
        <taxon>Agaricomycetes</taxon>
        <taxon>Cantharellales</taxon>
        <taxon>Ceratobasidiaceae</taxon>
        <taxon>Rhizoctonia</taxon>
    </lineage>
</organism>
<feature type="region of interest" description="Disordered" evidence="5">
    <location>
        <begin position="608"/>
        <end position="746"/>
    </location>
</feature>
<dbReference type="InterPro" id="IPR000225">
    <property type="entry name" value="Armadillo"/>
</dbReference>
<feature type="binding site" evidence="4">
    <location>
        <position position="277"/>
    </location>
    <ligand>
        <name>ATP</name>
        <dbReference type="ChEBI" id="CHEBI:30616"/>
    </ligand>
</feature>
<feature type="compositionally biased region" description="Pro residues" evidence="5">
    <location>
        <begin position="712"/>
        <end position="724"/>
    </location>
</feature>
<evidence type="ECO:0000256" key="2">
    <source>
        <dbReference type="ARBA" id="ARBA00022741"/>
    </source>
</evidence>
<dbReference type="SMART" id="SM00185">
    <property type="entry name" value="ARM"/>
    <property type="match status" value="5"/>
</dbReference>
<dbReference type="PROSITE" id="PS00108">
    <property type="entry name" value="PROTEIN_KINASE_ST"/>
    <property type="match status" value="1"/>
</dbReference>
<protein>
    <recommendedName>
        <fullName evidence="6">Protein kinase domain-containing protein</fullName>
    </recommendedName>
</protein>
<keyword evidence="3 4" id="KW-0067">ATP-binding</keyword>
<reference evidence="7" key="1">
    <citation type="submission" date="2021-01" db="EMBL/GenBank/DDBJ databases">
        <authorList>
            <person name="Kaushik A."/>
        </authorList>
    </citation>
    <scope>NUCLEOTIDE SEQUENCE</scope>
    <source>
        <strain evidence="7">AG5</strain>
    </source>
</reference>
<dbReference type="GO" id="GO:0004674">
    <property type="term" value="F:protein serine/threonine kinase activity"/>
    <property type="evidence" value="ECO:0007669"/>
    <property type="project" value="UniProtKB-KW"/>
</dbReference>
<dbReference type="AlphaFoldDB" id="A0A8H3HUG4"/>
<dbReference type="InterPro" id="IPR011009">
    <property type="entry name" value="Kinase-like_dom_sf"/>
</dbReference>
<comment type="caution">
    <text evidence="7">The sequence shown here is derived from an EMBL/GenBank/DDBJ whole genome shotgun (WGS) entry which is preliminary data.</text>
</comment>
<dbReference type="InterPro" id="IPR016024">
    <property type="entry name" value="ARM-type_fold"/>
</dbReference>
<dbReference type="Pfam" id="PF07714">
    <property type="entry name" value="PK_Tyr_Ser-Thr"/>
    <property type="match status" value="1"/>
</dbReference>
<dbReference type="InterPro" id="IPR000719">
    <property type="entry name" value="Prot_kinase_dom"/>
</dbReference>
<accession>A0A8H3HUG4</accession>
<dbReference type="InterPro" id="IPR059179">
    <property type="entry name" value="MLKL-like_MCAfunc"/>
</dbReference>
<dbReference type="PANTHER" id="PTHR44329">
    <property type="entry name" value="SERINE/THREONINE-PROTEIN KINASE TNNI3K-RELATED"/>
    <property type="match status" value="1"/>
</dbReference>
<dbReference type="InterPro" id="IPR001245">
    <property type="entry name" value="Ser-Thr/Tyr_kinase_cat_dom"/>
</dbReference>
<dbReference type="InterPro" id="IPR008271">
    <property type="entry name" value="Ser/Thr_kinase_AS"/>
</dbReference>
<feature type="compositionally biased region" description="Low complexity" evidence="5">
    <location>
        <begin position="641"/>
        <end position="659"/>
    </location>
</feature>
<feature type="compositionally biased region" description="Basic residues" evidence="5">
    <location>
        <begin position="725"/>
        <end position="735"/>
    </location>
</feature>
<dbReference type="PROSITE" id="PS50011">
    <property type="entry name" value="PROTEIN_KINASE_DOM"/>
    <property type="match status" value="1"/>
</dbReference>
<keyword evidence="1" id="KW-0418">Kinase</keyword>
<evidence type="ECO:0000313" key="8">
    <source>
        <dbReference type="Proteomes" id="UP000663827"/>
    </source>
</evidence>
<keyword evidence="2 4" id="KW-0547">Nucleotide-binding</keyword>
<dbReference type="Proteomes" id="UP000663827">
    <property type="component" value="Unassembled WGS sequence"/>
</dbReference>
<name>A0A8H3HUG4_9AGAM</name>
<evidence type="ECO:0000256" key="4">
    <source>
        <dbReference type="PROSITE-ProRule" id="PRU10141"/>
    </source>
</evidence>
<sequence>MAVQSPTSPRLANATRFLGEAFDIIYPCPETKESAIVLIARAERVLATIDPIVHRAQPNELNHEIGQLNTAAAEIKTVMQRIAGKPFVRRLIDQAHDQRDIEVVNLKLTDILRVFHVVSESDIAHDLSISEGARRNDQYHIEQKMGMLQSDDHALCQEFNISSPSTALNAVRELQFMLIGLTPQDSPRVRHFLEHSMKVFRGRAGSSTSTSSDSVPSMYSQTSFAPTTSSRLPAPPRSPRWVISEGDIQIDENAPLGRGGFGTVFKGKWNGATVAVKRLVKDASAETLLREVELWQGLRHPHVVQFFGASPKYSPNAFIVSQYLANGNALMYLKRNPRVDRAKLSRETAVGMEYLHSMGIIHGDLKAANVLITDTGSAALADFGLSEVKQDSSSRAHVTDNVSGSPRYLSPERWRGVLNKASDVYAWAMTTLEIFTELPPFGYINGIDIIYHLVVREKQRPDRPEPEIGLARGLTDDIWFLITKAWDQDPQMRPTFKQLSLLFPQDANVEPMIDDLQAQFASMIPNTASGASISISQSSIPSMTPVATTAPLQLPRRQPNNVNQTIESAEIEILPPPSYDVAAGTPSAANLTFPASVSNSFNTTLSSAVGPVTPPPPNRAGWYPPEKGRPFSHPVPPIQEASGSSSYAGPSAGRAASPPNTAPIPTYPRVVNPTPSPHSPAGPSSVYPPTNSEQYIEVPANHAPPAQTSPIQPSPTQPHTPPHSPPRRQMTKKDKRSSVAPAPLPTALSVSQSLMTAVNGTDQAEIRRLVQEVINLAEDESQARKLVEAGAIPHLITQFKKLSPNGDGINHVILALGLLSHDLLSANSIVRTGTAGQLMEISKAARVDHVRACSAWCLGRMIQSDDIAAKFIADGLPELLINWLSTSDNKDTRRCCAWTLGTLARTDALAGKLVQVGVIPALASHLAKTAIPDAESEDLCVALFGVGRLARTIKFSKALAGAGSVEPMVRTLNQTLDPDVLNWAARAVGCHMRPNSSDMAKILLREGAADGLAKLPRSIPPHETDALGSFAFAIARFSCAEWGSTTRKALVQAGVVDALLSALRAASAIPTTNPQVHAELAFAVSFLGDVGGSAIRKEIQDAGGIEILKQVARQGPPDVRKACETAITTITGNVFTRSSASTKTALTHDWTGGCPEYPIIHPDFEDWQ</sequence>
<dbReference type="PROSITE" id="PS00107">
    <property type="entry name" value="PROTEIN_KINASE_ATP"/>
    <property type="match status" value="1"/>
</dbReference>
<evidence type="ECO:0000259" key="6">
    <source>
        <dbReference type="PROSITE" id="PS50011"/>
    </source>
</evidence>
<feature type="compositionally biased region" description="Low complexity" evidence="5">
    <location>
        <begin position="206"/>
        <end position="232"/>
    </location>
</feature>
<dbReference type="GO" id="GO:0005524">
    <property type="term" value="F:ATP binding"/>
    <property type="evidence" value="ECO:0007669"/>
    <property type="project" value="UniProtKB-UniRule"/>
</dbReference>
<proteinExistence type="predicted"/>
<dbReference type="InterPro" id="IPR011989">
    <property type="entry name" value="ARM-like"/>
</dbReference>
<evidence type="ECO:0000256" key="3">
    <source>
        <dbReference type="ARBA" id="ARBA00022840"/>
    </source>
</evidence>
<dbReference type="Gene3D" id="1.25.10.10">
    <property type="entry name" value="Leucine-rich Repeat Variant"/>
    <property type="match status" value="1"/>
</dbReference>
<dbReference type="EMBL" id="CAJNJQ010000502">
    <property type="protein sequence ID" value="CAE7082570.1"/>
    <property type="molecule type" value="Genomic_DNA"/>
</dbReference>
<keyword evidence="1" id="KW-0808">Transferase</keyword>
<dbReference type="InterPro" id="IPR051681">
    <property type="entry name" value="Ser/Thr_Kinases-Pseudokinases"/>
</dbReference>
<dbReference type="Gene3D" id="3.30.200.20">
    <property type="entry name" value="Phosphorylase Kinase, domain 1"/>
    <property type="match status" value="1"/>
</dbReference>
<evidence type="ECO:0000256" key="1">
    <source>
        <dbReference type="ARBA" id="ARBA00022527"/>
    </source>
</evidence>
<dbReference type="SMART" id="SM00220">
    <property type="entry name" value="S_TKc"/>
    <property type="match status" value="1"/>
</dbReference>
<dbReference type="SUPFAM" id="SSF56112">
    <property type="entry name" value="Protein kinase-like (PK-like)"/>
    <property type="match status" value="1"/>
</dbReference>
<dbReference type="Gene3D" id="1.10.510.10">
    <property type="entry name" value="Transferase(Phosphotransferase) domain 1"/>
    <property type="match status" value="1"/>
</dbReference>
<dbReference type="SUPFAM" id="SSF48371">
    <property type="entry name" value="ARM repeat"/>
    <property type="match status" value="1"/>
</dbReference>
<dbReference type="InterPro" id="IPR017441">
    <property type="entry name" value="Protein_kinase_ATP_BS"/>
</dbReference>